<dbReference type="Pfam" id="PF02687">
    <property type="entry name" value="FtsX"/>
    <property type="match status" value="2"/>
</dbReference>
<feature type="transmembrane region" description="Helical" evidence="6">
    <location>
        <begin position="412"/>
        <end position="435"/>
    </location>
</feature>
<dbReference type="EMBL" id="BMWP01000009">
    <property type="protein sequence ID" value="GGW32375.1"/>
    <property type="molecule type" value="Genomic_DNA"/>
</dbReference>
<feature type="transmembrane region" description="Helical" evidence="6">
    <location>
        <begin position="248"/>
        <end position="272"/>
    </location>
</feature>
<evidence type="ECO:0000256" key="5">
    <source>
        <dbReference type="ARBA" id="ARBA00023136"/>
    </source>
</evidence>
<reference evidence="9" key="1">
    <citation type="journal article" date="2014" name="Int. J. Syst. Evol. Microbiol.">
        <title>Complete genome sequence of Corynebacterium casei LMG S-19264T (=DSM 44701T), isolated from a smear-ripened cheese.</title>
        <authorList>
            <consortium name="US DOE Joint Genome Institute (JGI-PGF)"/>
            <person name="Walter F."/>
            <person name="Albersmeier A."/>
            <person name="Kalinowski J."/>
            <person name="Ruckert C."/>
        </authorList>
    </citation>
    <scope>NUCLEOTIDE SEQUENCE</scope>
    <source>
        <strain evidence="9">KCTC 12113</strain>
    </source>
</reference>
<keyword evidence="3 6" id="KW-0812">Transmembrane</keyword>
<feature type="domain" description="MacB-like periplasmic core" evidence="8">
    <location>
        <begin position="14"/>
        <end position="211"/>
    </location>
</feature>
<protein>
    <submittedName>
        <fullName evidence="9">Permease</fullName>
    </submittedName>
</protein>
<accession>A0A918IUE8</accession>
<name>A0A918IUE8_9FLAO</name>
<dbReference type="InterPro" id="IPR003838">
    <property type="entry name" value="ABC3_permease_C"/>
</dbReference>
<feature type="transmembrane region" description="Helical" evidence="6">
    <location>
        <begin position="759"/>
        <end position="782"/>
    </location>
</feature>
<comment type="caution">
    <text evidence="9">The sequence shown here is derived from an EMBL/GenBank/DDBJ whole genome shotgun (WGS) entry which is preliminary data.</text>
</comment>
<evidence type="ECO:0000259" key="7">
    <source>
        <dbReference type="Pfam" id="PF02687"/>
    </source>
</evidence>
<reference evidence="9" key="2">
    <citation type="submission" date="2020-09" db="EMBL/GenBank/DDBJ databases">
        <authorList>
            <person name="Sun Q."/>
            <person name="Kim S."/>
        </authorList>
    </citation>
    <scope>NUCLEOTIDE SEQUENCE</scope>
    <source>
        <strain evidence="9">KCTC 12113</strain>
    </source>
</reference>
<dbReference type="PANTHER" id="PTHR30287">
    <property type="entry name" value="MEMBRANE COMPONENT OF PREDICTED ABC SUPERFAMILY METABOLITE UPTAKE TRANSPORTER"/>
    <property type="match status" value="1"/>
</dbReference>
<feature type="transmembrane region" description="Helical" evidence="6">
    <location>
        <begin position="12"/>
        <end position="34"/>
    </location>
</feature>
<proteinExistence type="predicted"/>
<feature type="transmembrane region" description="Helical" evidence="6">
    <location>
        <begin position="338"/>
        <end position="362"/>
    </location>
</feature>
<gene>
    <name evidence="9" type="ORF">GCM10007383_16820</name>
</gene>
<dbReference type="Pfam" id="PF12704">
    <property type="entry name" value="MacB_PCD"/>
    <property type="match status" value="1"/>
</dbReference>
<keyword evidence="4 6" id="KW-1133">Transmembrane helix</keyword>
<evidence type="ECO:0000256" key="6">
    <source>
        <dbReference type="SAM" id="Phobius"/>
    </source>
</evidence>
<organism evidence="9 10">
    <name type="scientific">Arenibacter certesii</name>
    <dbReference type="NCBI Taxonomy" id="228955"/>
    <lineage>
        <taxon>Bacteria</taxon>
        <taxon>Pseudomonadati</taxon>
        <taxon>Bacteroidota</taxon>
        <taxon>Flavobacteriia</taxon>
        <taxon>Flavobacteriales</taxon>
        <taxon>Flavobacteriaceae</taxon>
        <taxon>Arenibacter</taxon>
    </lineage>
</organism>
<evidence type="ECO:0000256" key="3">
    <source>
        <dbReference type="ARBA" id="ARBA00022692"/>
    </source>
</evidence>
<feature type="transmembrane region" description="Helical" evidence="6">
    <location>
        <begin position="794"/>
        <end position="814"/>
    </location>
</feature>
<feature type="transmembrane region" description="Helical" evidence="6">
    <location>
        <begin position="706"/>
        <end position="727"/>
    </location>
</feature>
<feature type="transmembrane region" description="Helical" evidence="6">
    <location>
        <begin position="383"/>
        <end position="406"/>
    </location>
</feature>
<feature type="domain" description="ABC3 transporter permease C-terminal" evidence="7">
    <location>
        <begin position="709"/>
        <end position="824"/>
    </location>
</feature>
<evidence type="ECO:0000313" key="9">
    <source>
        <dbReference type="EMBL" id="GGW32375.1"/>
    </source>
</evidence>
<dbReference type="Proteomes" id="UP000634668">
    <property type="component" value="Unassembled WGS sequence"/>
</dbReference>
<dbReference type="InterPro" id="IPR038766">
    <property type="entry name" value="Membrane_comp_ABC_pdt"/>
</dbReference>
<evidence type="ECO:0000256" key="1">
    <source>
        <dbReference type="ARBA" id="ARBA00004651"/>
    </source>
</evidence>
<keyword evidence="10" id="KW-1185">Reference proteome</keyword>
<sequence length="833" mass="91181">MAWRDGKASAKKLVLFMASIVIGIAAVVSIQSFGDNLKKNISLQSKSLMGADFIIDSKQPPNTRVMGIMDSLGGANAKEINFPSMAVFVDQGSSKLVQIRGIEGGFPFYGEIETEPKEAASTYQENGAALVDATVMLQLGVVPGDSIKVGEITLPIAGSINAIPGSSSIFSSIAPPVVIPYRFIENSGLIQQGSRLEYEYYFVADSNMDLELLDKTLNPILDAEEADLDTHLSTSRNLGRRYDNFGKFLNLVAFIALLLGCIGIASAVHVYIKGKLPNVAVLKCLGATKIQTFLIYLTQIAAIGFLGGLIGTAVGLLLQQGFPIILQGLLPVEVQVSWAPQAIFMGLTLGVFMSVLFALYPLMSTLYVSPLQALRIGNDNESASKLSGVLVSVGIFIFIFIFSLWLLRDWRYAVAFVAGILTTFSILAAVAHFLMRGIKVYFPSSWSFTARQSLLNLFRPQNQTLILILAIGVGTFLISTLYFTKDFLLAQTNLEKQANSPNIILLDVQNDQRVDVAGTIRDNALSVLNDIPIVTMRVQELDGRSVNEVRKDTTSTVRRWILNHEFRVTYRDSITSSESIESGIWIGEVGQESEIPISVSDNFAKDAKIALDDKITFNVQGVIMNTRVASIRTVDWSSMQPNFTIVFPKGVLENAPQFRVLTTNAPSQASSARLQRDLVSKFPNISILDLRQILVVIEGLLNKISWIINFMAFFSILTGIIVLLGAIRTGKYQRIKESVLLRTLGAKSSQILRITALEYLYLGVLGSFSGIVLSLVSSQLMAWWVFDAPFVPSMVPFLVLFPGIVLLVLFIGLLNSRSVITSPPLVVLRKEGD</sequence>
<evidence type="ECO:0000256" key="4">
    <source>
        <dbReference type="ARBA" id="ARBA00022989"/>
    </source>
</evidence>
<evidence type="ECO:0000313" key="10">
    <source>
        <dbReference type="Proteomes" id="UP000634668"/>
    </source>
</evidence>
<dbReference type="RefSeq" id="WP_026812616.1">
    <property type="nucleotide sequence ID" value="NZ_BMWP01000009.1"/>
</dbReference>
<keyword evidence="5 6" id="KW-0472">Membrane</keyword>
<dbReference type="GO" id="GO:0005886">
    <property type="term" value="C:plasma membrane"/>
    <property type="evidence" value="ECO:0007669"/>
    <property type="project" value="UniProtKB-SubCell"/>
</dbReference>
<dbReference type="PANTHER" id="PTHR30287:SF1">
    <property type="entry name" value="INNER MEMBRANE PROTEIN"/>
    <property type="match status" value="1"/>
</dbReference>
<feature type="transmembrane region" description="Helical" evidence="6">
    <location>
        <begin position="293"/>
        <end position="318"/>
    </location>
</feature>
<evidence type="ECO:0000259" key="8">
    <source>
        <dbReference type="Pfam" id="PF12704"/>
    </source>
</evidence>
<feature type="transmembrane region" description="Helical" evidence="6">
    <location>
        <begin position="464"/>
        <end position="483"/>
    </location>
</feature>
<feature type="domain" description="ABC3 transporter permease C-terminal" evidence="7">
    <location>
        <begin position="251"/>
        <end position="367"/>
    </location>
</feature>
<dbReference type="AlphaFoldDB" id="A0A918IUE8"/>
<dbReference type="InterPro" id="IPR025857">
    <property type="entry name" value="MacB_PCD"/>
</dbReference>
<keyword evidence="2" id="KW-1003">Cell membrane</keyword>
<evidence type="ECO:0000256" key="2">
    <source>
        <dbReference type="ARBA" id="ARBA00022475"/>
    </source>
</evidence>
<comment type="subcellular location">
    <subcellularLocation>
        <location evidence="1">Cell membrane</location>
        <topology evidence="1">Multi-pass membrane protein</topology>
    </subcellularLocation>
</comment>